<dbReference type="InterPro" id="IPR007349">
    <property type="entry name" value="DUF418"/>
</dbReference>
<keyword evidence="1" id="KW-0472">Membrane</keyword>
<feature type="transmembrane region" description="Helical" evidence="1">
    <location>
        <begin position="271"/>
        <end position="290"/>
    </location>
</feature>
<evidence type="ECO:0000256" key="1">
    <source>
        <dbReference type="SAM" id="Phobius"/>
    </source>
</evidence>
<feature type="transmembrane region" description="Helical" evidence="1">
    <location>
        <begin position="368"/>
        <end position="389"/>
    </location>
</feature>
<keyword evidence="1" id="KW-0812">Transmembrane</keyword>
<name>A0A2D0AJR9_STEMA</name>
<dbReference type="Pfam" id="PF04235">
    <property type="entry name" value="DUF418"/>
    <property type="match status" value="1"/>
</dbReference>
<dbReference type="Proteomes" id="UP000198157">
    <property type="component" value="Unassembled WGS sequence"/>
</dbReference>
<dbReference type="PANTHER" id="PTHR30590">
    <property type="entry name" value="INNER MEMBRANE PROTEIN"/>
    <property type="match status" value="1"/>
</dbReference>
<feature type="transmembrane region" description="Helical" evidence="1">
    <location>
        <begin position="72"/>
        <end position="96"/>
    </location>
</feature>
<dbReference type="AlphaFoldDB" id="A0A2D0AJR9"/>
<dbReference type="InterPro" id="IPR052529">
    <property type="entry name" value="Bact_Transport_Assoc"/>
</dbReference>
<accession>A0A2D0AJR9</accession>
<reference evidence="3 4" key="1">
    <citation type="submission" date="2017-06" db="EMBL/GenBank/DDBJ databases">
        <authorList>
            <person name="Kim H.J."/>
            <person name="Triplett B.A."/>
        </authorList>
    </citation>
    <scope>NUCLEOTIDE SEQUENCE [LARGE SCALE GENOMIC DNA]</scope>
    <source>
        <strain evidence="3 4">13146</strain>
    </source>
</reference>
<protein>
    <recommendedName>
        <fullName evidence="2">DUF418 domain-containing protein</fullName>
    </recommendedName>
</protein>
<proteinExistence type="predicted"/>
<dbReference type="OrthoDB" id="9807744at2"/>
<evidence type="ECO:0000313" key="4">
    <source>
        <dbReference type="Proteomes" id="UP000198157"/>
    </source>
</evidence>
<organism evidence="3 4">
    <name type="scientific">Stenotrophomonas maltophilia</name>
    <name type="common">Pseudomonas maltophilia</name>
    <name type="synonym">Xanthomonas maltophilia</name>
    <dbReference type="NCBI Taxonomy" id="40324"/>
    <lineage>
        <taxon>Bacteria</taxon>
        <taxon>Pseudomonadati</taxon>
        <taxon>Pseudomonadota</taxon>
        <taxon>Gammaproteobacteria</taxon>
        <taxon>Lysobacterales</taxon>
        <taxon>Lysobacteraceae</taxon>
        <taxon>Stenotrophomonas</taxon>
        <taxon>Stenotrophomonas maltophilia group</taxon>
    </lineage>
</organism>
<evidence type="ECO:0000313" key="3">
    <source>
        <dbReference type="EMBL" id="OWQ54645.1"/>
    </source>
</evidence>
<comment type="caution">
    <text evidence="3">The sequence shown here is derived from an EMBL/GenBank/DDBJ whole genome shotgun (WGS) entry which is preliminary data.</text>
</comment>
<feature type="domain" description="DUF418" evidence="2">
    <location>
        <begin position="250"/>
        <end position="407"/>
    </location>
</feature>
<gene>
    <name evidence="3" type="ORF">CEE60_07450</name>
</gene>
<feature type="transmembrane region" description="Helical" evidence="1">
    <location>
        <begin position="117"/>
        <end position="142"/>
    </location>
</feature>
<evidence type="ECO:0000259" key="2">
    <source>
        <dbReference type="Pfam" id="PF04235"/>
    </source>
</evidence>
<sequence>MADLVSGLPVNAASSPLQPVGAHERIAVIDILRGFALLGILLMNMEAFSGPLDLSFTGIDPHWQGADYWADAAIYVLVQGKFFTLFSLLFGAGFSVMAQRADAAGRAFAPFYLRRSAALLLIGLCHALLVWSGDILVIYALISLLLLACREAPRSWLPAMGAISYLGAAGLVLVLGALMSWMASMEHTQEPLREAIAEAQRTIELQRQAYAHGTWGEAVGQRLRDLGAMLSGIFVIGPEVLGMFLIGSWFARSGALAEPERFARLYARLRWIALPVGLVLMLGSAIWHPYQAPGTLDLAGGVAYAVSALAGLLMCLGYLAWIVHGRARLQLLAPMGRMALTHYIGQSLVCTWVFYGYGLGAFETMPRLWQIPFALALFALQVGISHVWLRCFRFGPLEWIWRAMTYLQWPPLRRT</sequence>
<keyword evidence="1" id="KW-1133">Transmembrane helix</keyword>
<feature type="transmembrane region" description="Helical" evidence="1">
    <location>
        <begin position="162"/>
        <end position="183"/>
    </location>
</feature>
<dbReference type="EMBL" id="NIVS01000017">
    <property type="protein sequence ID" value="OWQ54645.1"/>
    <property type="molecule type" value="Genomic_DNA"/>
</dbReference>
<dbReference type="PANTHER" id="PTHR30590:SF2">
    <property type="entry name" value="INNER MEMBRANE PROTEIN"/>
    <property type="match status" value="1"/>
</dbReference>
<feature type="transmembrane region" description="Helical" evidence="1">
    <location>
        <begin position="343"/>
        <end position="362"/>
    </location>
</feature>
<feature type="transmembrane region" description="Helical" evidence="1">
    <location>
        <begin position="302"/>
        <end position="323"/>
    </location>
</feature>